<dbReference type="InterPro" id="IPR004360">
    <property type="entry name" value="Glyas_Fos-R_dOase_dom"/>
</dbReference>
<gene>
    <name evidence="2" type="ORF">M529_18480</name>
</gene>
<comment type="caution">
    <text evidence="2">The sequence shown here is derived from an EMBL/GenBank/DDBJ whole genome shotgun (WGS) entry which is preliminary data.</text>
</comment>
<feature type="domain" description="VOC" evidence="1">
    <location>
        <begin position="2"/>
        <end position="120"/>
    </location>
</feature>
<dbReference type="EMBL" id="AUWY01000118">
    <property type="protein sequence ID" value="EQB30731.1"/>
    <property type="molecule type" value="Genomic_DNA"/>
</dbReference>
<sequence>MKLAHIVFRTNDLPAMQQWYCTVLDAHVVFGNDRIAFLTYDKEHHRIALVAAGPFAARPKEPAVGFYHAAFAYRDLRELLDNHDRLLALGIKPWRVINHGLTISCYYADPDGNDIEFQVDRFEDAEDAKIWMTGDAFANNPVGLEVDPDALRRRLDSGEPIESIMRRADEIQ</sequence>
<dbReference type="eggNOG" id="COG0346">
    <property type="taxonomic scope" value="Bacteria"/>
</dbReference>
<dbReference type="Pfam" id="PF00903">
    <property type="entry name" value="Glyoxalase"/>
    <property type="match status" value="1"/>
</dbReference>
<organism evidence="2 3">
    <name type="scientific">Sphingobium ummariense RL-3</name>
    <dbReference type="NCBI Taxonomy" id="1346791"/>
    <lineage>
        <taxon>Bacteria</taxon>
        <taxon>Pseudomonadati</taxon>
        <taxon>Pseudomonadota</taxon>
        <taxon>Alphaproteobacteria</taxon>
        <taxon>Sphingomonadales</taxon>
        <taxon>Sphingomonadaceae</taxon>
        <taxon>Sphingobium</taxon>
    </lineage>
</organism>
<proteinExistence type="predicted"/>
<dbReference type="STRING" id="1346791.M529_18480"/>
<accession>T0IYB2</accession>
<evidence type="ECO:0000259" key="1">
    <source>
        <dbReference type="PROSITE" id="PS51819"/>
    </source>
</evidence>
<dbReference type="InterPro" id="IPR029068">
    <property type="entry name" value="Glyas_Bleomycin-R_OHBP_Dase"/>
</dbReference>
<dbReference type="SUPFAM" id="SSF54593">
    <property type="entry name" value="Glyoxalase/Bleomycin resistance protein/Dihydroxybiphenyl dioxygenase"/>
    <property type="match status" value="1"/>
</dbReference>
<name>T0IYB2_9SPHN</name>
<evidence type="ECO:0000313" key="2">
    <source>
        <dbReference type="EMBL" id="EQB30731.1"/>
    </source>
</evidence>
<protein>
    <recommendedName>
        <fullName evidence="1">VOC domain-containing protein</fullName>
    </recommendedName>
</protein>
<evidence type="ECO:0000313" key="3">
    <source>
        <dbReference type="Proteomes" id="UP000015523"/>
    </source>
</evidence>
<dbReference type="PATRIC" id="fig|1346791.3.peg.3566"/>
<dbReference type="InterPro" id="IPR037523">
    <property type="entry name" value="VOC_core"/>
</dbReference>
<reference evidence="2 3" key="1">
    <citation type="journal article" date="2013" name="Genome Announc.">
        <title>Draft Genome Sequence of Sphingobium ummariense Strain RL-3, a Hexachlorocyclohexane-Degrading Bacterium.</title>
        <authorList>
            <person name="Kohli P."/>
            <person name="Dua A."/>
            <person name="Sangwan N."/>
            <person name="Oldach P."/>
            <person name="Khurana J.P."/>
            <person name="Lal R."/>
        </authorList>
    </citation>
    <scope>NUCLEOTIDE SEQUENCE [LARGE SCALE GENOMIC DNA]</scope>
    <source>
        <strain evidence="2 3">RL-3</strain>
    </source>
</reference>
<keyword evidence="3" id="KW-1185">Reference proteome</keyword>
<dbReference type="Gene3D" id="3.10.180.10">
    <property type="entry name" value="2,3-Dihydroxybiphenyl 1,2-Dioxygenase, domain 1"/>
    <property type="match status" value="1"/>
</dbReference>
<dbReference type="PROSITE" id="PS51819">
    <property type="entry name" value="VOC"/>
    <property type="match status" value="1"/>
</dbReference>
<dbReference type="Proteomes" id="UP000015523">
    <property type="component" value="Unassembled WGS sequence"/>
</dbReference>
<dbReference type="AlphaFoldDB" id="T0IYB2"/>